<name>A0A1I1VMD3_9BACL</name>
<accession>A0A1I1VMD3</accession>
<sequence>MDQVSELPAKLSKPAMRAFTHAGYLKLEQFAGLTEAEVLALHGVGPTAIVLLRQALAEKGLAFRK</sequence>
<dbReference type="RefSeq" id="WP_091183588.1">
    <property type="nucleotide sequence ID" value="NZ_FOMT01000001.1"/>
</dbReference>
<gene>
    <name evidence="1" type="ORF">SAMN05216378_1635</name>
</gene>
<reference evidence="2" key="1">
    <citation type="submission" date="2016-10" db="EMBL/GenBank/DDBJ databases">
        <authorList>
            <person name="Varghese N."/>
            <person name="Submissions S."/>
        </authorList>
    </citation>
    <scope>NUCLEOTIDE SEQUENCE [LARGE SCALE GENOMIC DNA]</scope>
    <source>
        <strain evidence="2">CGMCC 1.10784</strain>
    </source>
</reference>
<dbReference type="SUPFAM" id="SSF47789">
    <property type="entry name" value="C-terminal domain of RNA polymerase alpha subunit"/>
    <property type="match status" value="1"/>
</dbReference>
<dbReference type="OrthoDB" id="7950977at2"/>
<evidence type="ECO:0000313" key="1">
    <source>
        <dbReference type="EMBL" id="SFD83198.1"/>
    </source>
</evidence>
<dbReference type="Gene3D" id="1.10.150.20">
    <property type="entry name" value="5' to 3' exonuclease, C-terminal subdomain"/>
    <property type="match status" value="1"/>
</dbReference>
<dbReference type="EMBL" id="FOMT01000001">
    <property type="protein sequence ID" value="SFD83198.1"/>
    <property type="molecule type" value="Genomic_DNA"/>
</dbReference>
<dbReference type="STRING" id="1045775.SAMN05216378_1635"/>
<protein>
    <recommendedName>
        <fullName evidence="3">Helix-hairpin-helix domain-containing protein</fullName>
    </recommendedName>
</protein>
<evidence type="ECO:0000313" key="2">
    <source>
        <dbReference type="Proteomes" id="UP000198855"/>
    </source>
</evidence>
<organism evidence="1 2">
    <name type="scientific">Paenibacillus catalpae</name>
    <dbReference type="NCBI Taxonomy" id="1045775"/>
    <lineage>
        <taxon>Bacteria</taxon>
        <taxon>Bacillati</taxon>
        <taxon>Bacillota</taxon>
        <taxon>Bacilli</taxon>
        <taxon>Bacillales</taxon>
        <taxon>Paenibacillaceae</taxon>
        <taxon>Paenibacillus</taxon>
    </lineage>
</organism>
<dbReference type="AlphaFoldDB" id="A0A1I1VMD3"/>
<evidence type="ECO:0008006" key="3">
    <source>
        <dbReference type="Google" id="ProtNLM"/>
    </source>
</evidence>
<dbReference type="Proteomes" id="UP000198855">
    <property type="component" value="Unassembled WGS sequence"/>
</dbReference>
<keyword evidence="2" id="KW-1185">Reference proteome</keyword>
<proteinExistence type="predicted"/>